<dbReference type="SUPFAM" id="SSF46894">
    <property type="entry name" value="C-terminal effector domain of the bipartite response regulators"/>
    <property type="match status" value="1"/>
</dbReference>
<dbReference type="PROSITE" id="PS50043">
    <property type="entry name" value="HTH_LUXR_2"/>
    <property type="match status" value="1"/>
</dbReference>
<evidence type="ECO:0000313" key="5">
    <source>
        <dbReference type="EMBL" id="RSM44932.1"/>
    </source>
</evidence>
<evidence type="ECO:0000256" key="2">
    <source>
        <dbReference type="ARBA" id="ARBA00023125"/>
    </source>
</evidence>
<dbReference type="OrthoDB" id="4309410at2"/>
<evidence type="ECO:0000256" key="1">
    <source>
        <dbReference type="ARBA" id="ARBA00023015"/>
    </source>
</evidence>
<dbReference type="PRINTS" id="PR00038">
    <property type="entry name" value="HTHLUXR"/>
</dbReference>
<protein>
    <submittedName>
        <fullName evidence="5">Helix-turn-helix transcriptional regulator</fullName>
    </submittedName>
</protein>
<dbReference type="CDD" id="cd06170">
    <property type="entry name" value="LuxR_C_like"/>
    <property type="match status" value="1"/>
</dbReference>
<organism evidence="5 6">
    <name type="scientific">Amycolatopsis balhimycina DSM 5908</name>
    <dbReference type="NCBI Taxonomy" id="1081091"/>
    <lineage>
        <taxon>Bacteria</taxon>
        <taxon>Bacillati</taxon>
        <taxon>Actinomycetota</taxon>
        <taxon>Actinomycetes</taxon>
        <taxon>Pseudonocardiales</taxon>
        <taxon>Pseudonocardiaceae</taxon>
        <taxon>Amycolatopsis</taxon>
    </lineage>
</organism>
<dbReference type="GO" id="GO:0003677">
    <property type="term" value="F:DNA binding"/>
    <property type="evidence" value="ECO:0007669"/>
    <property type="project" value="UniProtKB-KW"/>
</dbReference>
<dbReference type="InterPro" id="IPR000792">
    <property type="entry name" value="Tscrpt_reg_LuxR_C"/>
</dbReference>
<feature type="domain" description="HTH luxR-type" evidence="4">
    <location>
        <begin position="135"/>
        <end position="200"/>
    </location>
</feature>
<keyword evidence="3" id="KW-0804">Transcription</keyword>
<dbReference type="InterPro" id="IPR016032">
    <property type="entry name" value="Sig_transdc_resp-reg_C-effctor"/>
</dbReference>
<evidence type="ECO:0000259" key="4">
    <source>
        <dbReference type="PROSITE" id="PS50043"/>
    </source>
</evidence>
<dbReference type="PANTHER" id="PTHR44688:SF16">
    <property type="entry name" value="DNA-BINDING TRANSCRIPTIONAL ACTIVATOR DEVR_DOSR"/>
    <property type="match status" value="1"/>
</dbReference>
<dbReference type="Gene3D" id="3.40.50.2300">
    <property type="match status" value="1"/>
</dbReference>
<evidence type="ECO:0000256" key="3">
    <source>
        <dbReference type="ARBA" id="ARBA00023163"/>
    </source>
</evidence>
<accession>A0A428WPC5</accession>
<evidence type="ECO:0000313" key="6">
    <source>
        <dbReference type="Proteomes" id="UP000286716"/>
    </source>
</evidence>
<gene>
    <name evidence="5" type="ORF">DMA12_15010</name>
</gene>
<dbReference type="EMBL" id="QHHU01000018">
    <property type="protein sequence ID" value="RSM44932.1"/>
    <property type="molecule type" value="Genomic_DNA"/>
</dbReference>
<dbReference type="Pfam" id="PF00196">
    <property type="entry name" value="GerE"/>
    <property type="match status" value="1"/>
</dbReference>
<keyword evidence="1" id="KW-0805">Transcription regulation</keyword>
<proteinExistence type="predicted"/>
<sequence>MTVCAQDPITRAGLVNCLQARSGVVVNDGLDGERTTVVVAAFDDFTPEAVVELRTVTAGSAKPVILLVDAAETPVSLAGAGFRVVAILPRAAASDDRLVSRIHAVAEGTSDTQADLAGQLLVQTDRLQRELLGPPAARASVLDQREIDVLRMMADGLATHEIARRLNYSDRTVKNIVYTVTSRLRLRNRSHTVAYAIRAGII</sequence>
<dbReference type="GO" id="GO:0006355">
    <property type="term" value="P:regulation of DNA-templated transcription"/>
    <property type="evidence" value="ECO:0007669"/>
    <property type="project" value="InterPro"/>
</dbReference>
<dbReference type="Proteomes" id="UP000286716">
    <property type="component" value="Unassembled WGS sequence"/>
</dbReference>
<dbReference type="PANTHER" id="PTHR44688">
    <property type="entry name" value="DNA-BINDING TRANSCRIPTIONAL ACTIVATOR DEVR_DOSR"/>
    <property type="match status" value="1"/>
</dbReference>
<name>A0A428WPC5_AMYBA</name>
<dbReference type="SMART" id="SM00421">
    <property type="entry name" value="HTH_LUXR"/>
    <property type="match status" value="1"/>
</dbReference>
<comment type="caution">
    <text evidence="5">The sequence shown here is derived from an EMBL/GenBank/DDBJ whole genome shotgun (WGS) entry which is preliminary data.</text>
</comment>
<keyword evidence="6" id="KW-1185">Reference proteome</keyword>
<dbReference type="AlphaFoldDB" id="A0A428WPC5"/>
<reference evidence="5 6" key="1">
    <citation type="submission" date="2018-05" db="EMBL/GenBank/DDBJ databases">
        <title>Evolution of GPA BGCs.</title>
        <authorList>
            <person name="Waglechner N."/>
            <person name="Wright G.D."/>
        </authorList>
    </citation>
    <scope>NUCLEOTIDE SEQUENCE [LARGE SCALE GENOMIC DNA]</scope>
    <source>
        <strain evidence="5 6">DSM 5908</strain>
    </source>
</reference>
<keyword evidence="2" id="KW-0238">DNA-binding</keyword>